<dbReference type="SUPFAM" id="SSF63817">
    <property type="entry name" value="Sortase"/>
    <property type="match status" value="1"/>
</dbReference>
<dbReference type="InterPro" id="IPR005754">
    <property type="entry name" value="Sortase"/>
</dbReference>
<dbReference type="CDD" id="cd05828">
    <property type="entry name" value="Sortase_D_1"/>
    <property type="match status" value="1"/>
</dbReference>
<dbReference type="KEGG" id="phc:BBI08_15795"/>
<dbReference type="Gene3D" id="2.40.260.10">
    <property type="entry name" value="Sortase"/>
    <property type="match status" value="1"/>
</dbReference>
<dbReference type="Proteomes" id="UP000092687">
    <property type="component" value="Chromosome"/>
</dbReference>
<evidence type="ECO:0000256" key="2">
    <source>
        <dbReference type="PIRSR" id="PIRSR605754-1"/>
    </source>
</evidence>
<feature type="active site" description="Acyl-thioester intermediate" evidence="2">
    <location>
        <position position="186"/>
    </location>
</feature>
<gene>
    <name evidence="3" type="ORF">BBI08_15795</name>
</gene>
<dbReference type="OrthoDB" id="165822at2"/>
<dbReference type="RefSeq" id="WP_008497293.1">
    <property type="nucleotide sequence ID" value="NZ_CP016537.2"/>
</dbReference>
<dbReference type="NCBIfam" id="TIGR01076">
    <property type="entry name" value="sortase_fam"/>
    <property type="match status" value="1"/>
</dbReference>
<evidence type="ECO:0000256" key="1">
    <source>
        <dbReference type="ARBA" id="ARBA00022801"/>
    </source>
</evidence>
<protein>
    <submittedName>
        <fullName evidence="3">Class D sortase</fullName>
    </submittedName>
</protein>
<dbReference type="Pfam" id="PF04203">
    <property type="entry name" value="Sortase"/>
    <property type="match status" value="1"/>
</dbReference>
<dbReference type="AlphaFoldDB" id="A0A1C7DUT5"/>
<evidence type="ECO:0000313" key="4">
    <source>
        <dbReference type="Proteomes" id="UP000092687"/>
    </source>
</evidence>
<dbReference type="EMBL" id="CP016537">
    <property type="protein sequence ID" value="ANU15225.1"/>
    <property type="molecule type" value="Genomic_DNA"/>
</dbReference>
<keyword evidence="4" id="KW-1185">Reference proteome</keyword>
<organism evidence="3 4">
    <name type="scientific">Planococcus halocryophilus</name>
    <dbReference type="NCBI Taxonomy" id="1215089"/>
    <lineage>
        <taxon>Bacteria</taxon>
        <taxon>Bacillati</taxon>
        <taxon>Bacillota</taxon>
        <taxon>Bacilli</taxon>
        <taxon>Bacillales</taxon>
        <taxon>Caryophanaceae</taxon>
        <taxon>Planococcus</taxon>
    </lineage>
</organism>
<accession>A0A1C7DUT5</accession>
<feature type="active site" description="Proton donor/acceptor" evidence="2">
    <location>
        <position position="129"/>
    </location>
</feature>
<dbReference type="STRING" id="1215089.BBI08_15795"/>
<dbReference type="GO" id="GO:0016787">
    <property type="term" value="F:hydrolase activity"/>
    <property type="evidence" value="ECO:0007669"/>
    <property type="project" value="UniProtKB-KW"/>
</dbReference>
<evidence type="ECO:0000313" key="3">
    <source>
        <dbReference type="EMBL" id="ANU15225.1"/>
    </source>
</evidence>
<dbReference type="NCBIfam" id="NF033746">
    <property type="entry name" value="class_D_sortase"/>
    <property type="match status" value="1"/>
</dbReference>
<dbReference type="InterPro" id="IPR053525">
    <property type="entry name" value="Sortase_D"/>
</dbReference>
<name>A0A1C7DUT5_9BACL</name>
<proteinExistence type="predicted"/>
<dbReference type="InterPro" id="IPR023365">
    <property type="entry name" value="Sortase_dom-sf"/>
</dbReference>
<keyword evidence="1" id="KW-0378">Hydrolase</keyword>
<dbReference type="InterPro" id="IPR041999">
    <property type="entry name" value="Sortase_D_1"/>
</dbReference>
<reference evidence="3" key="1">
    <citation type="submission" date="2016-10" db="EMBL/GenBank/DDBJ databases">
        <authorList>
            <person name="de Groot N.N."/>
        </authorList>
    </citation>
    <scope>NUCLEOTIDE SEQUENCE</scope>
    <source>
        <strain evidence="3">DSM 24743</strain>
    </source>
</reference>
<sequence length="213" mass="24051">MRRWVGLMLLFIGIAIVVYNFQEWNTGRTAAQDITEKEVQDFKEIAQSIEKEMIFTPPPVESVPSPLLTADVSHETGGEIATLLIPKIEQKYSVYWGTDPSVLNQGVGVFVSDLTTVPGGYGHTVLSGHRDTVFTRLGELEKADLLHVQYETKTYVYEVMDSWITHEDDRTVIVEKDESILTLTTCYPFDFIGYASDRYIVQARLVGEHDIAD</sequence>